<feature type="transmembrane region" description="Helical" evidence="7">
    <location>
        <begin position="38"/>
        <end position="60"/>
    </location>
</feature>
<dbReference type="PANTHER" id="PTHR19432:SF37">
    <property type="entry name" value="SOLUTE CARRIER FAMILY 45 MEMBER 3"/>
    <property type="match status" value="1"/>
</dbReference>
<feature type="transmembrane region" description="Helical" evidence="7">
    <location>
        <begin position="108"/>
        <end position="128"/>
    </location>
</feature>
<dbReference type="Proteomes" id="UP001283361">
    <property type="component" value="Unassembled WGS sequence"/>
</dbReference>
<sequence length="419" mass="45086">MQMLLLNAVVCGVEIVACAGFTYIPPMLLKAGYSEENMGFLLGLGPLFGFIFVPVIGRASDRCYSPFGRRRPFILGLSVLLVVSLYLIPFGEYFASLAVGLGGAAHRLGVWGLTVGVVLLDFTTQACLTPCEALLNDASKDSDQNEKIFTVYSLMISSGGILGYLLTAIDWTGTSVGGYFGGQEASIFSILIIVFTMMLAATLLVAQERPLALPPAYGVATVGVADASSTSASIINSPIPTRSASPEKTIAPSKLSDSQEAKLSNGLLQPLESGYESSSEESGSLSETVPLAPSSLEGLDLRDPRTKSGIVRRHKEEEVVVKRRGGVPRIIPRFLRRLFRLVPCCPSARPDHGLLAGLIRLGKCLVPRQLVELFQVPVVLRLLAIADFCSWTAIMGFNIYFTDYVGQVRPAVCVCVRVW</sequence>
<dbReference type="GO" id="GO:0008506">
    <property type="term" value="F:sucrose:proton symporter activity"/>
    <property type="evidence" value="ECO:0007669"/>
    <property type="project" value="TreeGrafter"/>
</dbReference>
<reference evidence="8" key="1">
    <citation type="journal article" date="2023" name="G3 (Bethesda)">
        <title>A reference genome for the long-term kleptoplast-retaining sea slug Elysia crispata morphotype clarki.</title>
        <authorList>
            <person name="Eastman K.E."/>
            <person name="Pendleton A.L."/>
            <person name="Shaikh M.A."/>
            <person name="Suttiyut T."/>
            <person name="Ogas R."/>
            <person name="Tomko P."/>
            <person name="Gavelis G."/>
            <person name="Widhalm J.R."/>
            <person name="Wisecaver J.H."/>
        </authorList>
    </citation>
    <scope>NUCLEOTIDE SEQUENCE</scope>
    <source>
        <strain evidence="8">ECLA1</strain>
    </source>
</reference>
<protein>
    <submittedName>
        <fullName evidence="8">Uncharacterized protein</fullName>
    </submittedName>
</protein>
<feature type="region of interest" description="Disordered" evidence="6">
    <location>
        <begin position="235"/>
        <end position="259"/>
    </location>
</feature>
<gene>
    <name evidence="8" type="ORF">RRG08_013476</name>
</gene>
<evidence type="ECO:0000256" key="2">
    <source>
        <dbReference type="ARBA" id="ARBA00022448"/>
    </source>
</evidence>
<feature type="transmembrane region" description="Helical" evidence="7">
    <location>
        <begin position="187"/>
        <end position="206"/>
    </location>
</feature>
<evidence type="ECO:0000256" key="6">
    <source>
        <dbReference type="SAM" id="MobiDB-lite"/>
    </source>
</evidence>
<dbReference type="InterPro" id="IPR036259">
    <property type="entry name" value="MFS_trans_sf"/>
</dbReference>
<evidence type="ECO:0000256" key="4">
    <source>
        <dbReference type="ARBA" id="ARBA00022989"/>
    </source>
</evidence>
<feature type="transmembrane region" description="Helical" evidence="7">
    <location>
        <begin position="378"/>
        <end position="401"/>
    </location>
</feature>
<feature type="compositionally biased region" description="Polar residues" evidence="6">
    <location>
        <begin position="235"/>
        <end position="246"/>
    </location>
</feature>
<keyword evidence="4 7" id="KW-1133">Transmembrane helix</keyword>
<dbReference type="AlphaFoldDB" id="A0AAE0ZXB5"/>
<keyword evidence="5 7" id="KW-0472">Membrane</keyword>
<dbReference type="Pfam" id="PF13347">
    <property type="entry name" value="MFS_2"/>
    <property type="match status" value="1"/>
</dbReference>
<feature type="region of interest" description="Disordered" evidence="6">
    <location>
        <begin position="272"/>
        <end position="302"/>
    </location>
</feature>
<dbReference type="EMBL" id="JAWDGP010003103">
    <property type="protein sequence ID" value="KAK3777274.1"/>
    <property type="molecule type" value="Genomic_DNA"/>
</dbReference>
<organism evidence="8 9">
    <name type="scientific">Elysia crispata</name>
    <name type="common">lettuce slug</name>
    <dbReference type="NCBI Taxonomy" id="231223"/>
    <lineage>
        <taxon>Eukaryota</taxon>
        <taxon>Metazoa</taxon>
        <taxon>Spiralia</taxon>
        <taxon>Lophotrochozoa</taxon>
        <taxon>Mollusca</taxon>
        <taxon>Gastropoda</taxon>
        <taxon>Heterobranchia</taxon>
        <taxon>Euthyneura</taxon>
        <taxon>Panpulmonata</taxon>
        <taxon>Sacoglossa</taxon>
        <taxon>Placobranchoidea</taxon>
        <taxon>Plakobranchidae</taxon>
        <taxon>Elysia</taxon>
    </lineage>
</organism>
<proteinExistence type="predicted"/>
<feature type="transmembrane region" description="Helical" evidence="7">
    <location>
        <begin position="149"/>
        <end position="167"/>
    </location>
</feature>
<comment type="caution">
    <text evidence="8">The sequence shown here is derived from an EMBL/GenBank/DDBJ whole genome shotgun (WGS) entry which is preliminary data.</text>
</comment>
<dbReference type="Gene3D" id="1.20.1250.20">
    <property type="entry name" value="MFS general substrate transporter like domains"/>
    <property type="match status" value="1"/>
</dbReference>
<name>A0AAE0ZXB5_9GAST</name>
<evidence type="ECO:0000313" key="9">
    <source>
        <dbReference type="Proteomes" id="UP001283361"/>
    </source>
</evidence>
<evidence type="ECO:0000313" key="8">
    <source>
        <dbReference type="EMBL" id="KAK3777274.1"/>
    </source>
</evidence>
<keyword evidence="2" id="KW-0813">Transport</keyword>
<dbReference type="PANTHER" id="PTHR19432">
    <property type="entry name" value="SUGAR TRANSPORTER"/>
    <property type="match status" value="1"/>
</dbReference>
<keyword evidence="9" id="KW-1185">Reference proteome</keyword>
<evidence type="ECO:0000256" key="5">
    <source>
        <dbReference type="ARBA" id="ARBA00023136"/>
    </source>
</evidence>
<feature type="transmembrane region" description="Helical" evidence="7">
    <location>
        <begin position="72"/>
        <end position="88"/>
    </location>
</feature>
<keyword evidence="3 7" id="KW-0812">Transmembrane</keyword>
<evidence type="ECO:0000256" key="7">
    <source>
        <dbReference type="SAM" id="Phobius"/>
    </source>
</evidence>
<feature type="compositionally biased region" description="Low complexity" evidence="6">
    <location>
        <begin position="272"/>
        <end position="287"/>
    </location>
</feature>
<evidence type="ECO:0000256" key="1">
    <source>
        <dbReference type="ARBA" id="ARBA00004141"/>
    </source>
</evidence>
<dbReference type="GO" id="GO:0016020">
    <property type="term" value="C:membrane"/>
    <property type="evidence" value="ECO:0007669"/>
    <property type="project" value="UniProtKB-SubCell"/>
</dbReference>
<accession>A0AAE0ZXB5</accession>
<comment type="subcellular location">
    <subcellularLocation>
        <location evidence="1">Membrane</location>
        <topology evidence="1">Multi-pass membrane protein</topology>
    </subcellularLocation>
</comment>
<dbReference type="SUPFAM" id="SSF103473">
    <property type="entry name" value="MFS general substrate transporter"/>
    <property type="match status" value="1"/>
</dbReference>
<evidence type="ECO:0000256" key="3">
    <source>
        <dbReference type="ARBA" id="ARBA00022692"/>
    </source>
</evidence>